<dbReference type="InterPro" id="IPR053204">
    <property type="entry name" value="Oxopyrrolidines_Biosynth-assoc"/>
</dbReference>
<dbReference type="GeneID" id="63767221"/>
<accession>A0A1L9T228</accession>
<organism evidence="1 2">
    <name type="scientific">Aspergillus sydowii CBS 593.65</name>
    <dbReference type="NCBI Taxonomy" id="1036612"/>
    <lineage>
        <taxon>Eukaryota</taxon>
        <taxon>Fungi</taxon>
        <taxon>Dikarya</taxon>
        <taxon>Ascomycota</taxon>
        <taxon>Pezizomycotina</taxon>
        <taxon>Eurotiomycetes</taxon>
        <taxon>Eurotiomycetidae</taxon>
        <taxon>Eurotiales</taxon>
        <taxon>Aspergillaceae</taxon>
        <taxon>Aspergillus</taxon>
        <taxon>Aspergillus subgen. Nidulantes</taxon>
    </lineage>
</organism>
<dbReference type="EMBL" id="KV878597">
    <property type="protein sequence ID" value="OJJ53486.1"/>
    <property type="molecule type" value="Genomic_DNA"/>
</dbReference>
<dbReference type="Pfam" id="PF12311">
    <property type="entry name" value="DUF3632"/>
    <property type="match status" value="1"/>
</dbReference>
<evidence type="ECO:0000313" key="1">
    <source>
        <dbReference type="EMBL" id="OJJ53486.1"/>
    </source>
</evidence>
<proteinExistence type="predicted"/>
<dbReference type="AlphaFoldDB" id="A0A1L9T228"/>
<dbReference type="InterPro" id="IPR022085">
    <property type="entry name" value="OpdG"/>
</dbReference>
<reference evidence="2" key="1">
    <citation type="journal article" date="2017" name="Genome Biol.">
        <title>Comparative genomics reveals high biological diversity and specific adaptations in the industrially and medically important fungal genus Aspergillus.</title>
        <authorList>
            <person name="de Vries R.P."/>
            <person name="Riley R."/>
            <person name="Wiebenga A."/>
            <person name="Aguilar-Osorio G."/>
            <person name="Amillis S."/>
            <person name="Uchima C.A."/>
            <person name="Anderluh G."/>
            <person name="Asadollahi M."/>
            <person name="Askin M."/>
            <person name="Barry K."/>
            <person name="Battaglia E."/>
            <person name="Bayram O."/>
            <person name="Benocci T."/>
            <person name="Braus-Stromeyer S.A."/>
            <person name="Caldana C."/>
            <person name="Canovas D."/>
            <person name="Cerqueira G.C."/>
            <person name="Chen F."/>
            <person name="Chen W."/>
            <person name="Choi C."/>
            <person name="Clum A."/>
            <person name="Dos Santos R.A."/>
            <person name="Damasio A.R."/>
            <person name="Diallinas G."/>
            <person name="Emri T."/>
            <person name="Fekete E."/>
            <person name="Flipphi M."/>
            <person name="Freyberg S."/>
            <person name="Gallo A."/>
            <person name="Gournas C."/>
            <person name="Habgood R."/>
            <person name="Hainaut M."/>
            <person name="Harispe M.L."/>
            <person name="Henrissat B."/>
            <person name="Hilden K.S."/>
            <person name="Hope R."/>
            <person name="Hossain A."/>
            <person name="Karabika E."/>
            <person name="Karaffa L."/>
            <person name="Karanyi Z."/>
            <person name="Krasevec N."/>
            <person name="Kuo A."/>
            <person name="Kusch H."/>
            <person name="LaButti K."/>
            <person name="Lagendijk E.L."/>
            <person name="Lapidus A."/>
            <person name="Levasseur A."/>
            <person name="Lindquist E."/>
            <person name="Lipzen A."/>
            <person name="Logrieco A.F."/>
            <person name="MacCabe A."/>
            <person name="Maekelae M.R."/>
            <person name="Malavazi I."/>
            <person name="Melin P."/>
            <person name="Meyer V."/>
            <person name="Mielnichuk N."/>
            <person name="Miskei M."/>
            <person name="Molnar A.P."/>
            <person name="Mule G."/>
            <person name="Ngan C.Y."/>
            <person name="Orejas M."/>
            <person name="Orosz E."/>
            <person name="Ouedraogo J.P."/>
            <person name="Overkamp K.M."/>
            <person name="Park H.-S."/>
            <person name="Perrone G."/>
            <person name="Piumi F."/>
            <person name="Punt P.J."/>
            <person name="Ram A.F."/>
            <person name="Ramon A."/>
            <person name="Rauscher S."/>
            <person name="Record E."/>
            <person name="Riano-Pachon D.M."/>
            <person name="Robert V."/>
            <person name="Roehrig J."/>
            <person name="Ruller R."/>
            <person name="Salamov A."/>
            <person name="Salih N.S."/>
            <person name="Samson R.A."/>
            <person name="Sandor E."/>
            <person name="Sanguinetti M."/>
            <person name="Schuetze T."/>
            <person name="Sepcic K."/>
            <person name="Shelest E."/>
            <person name="Sherlock G."/>
            <person name="Sophianopoulou V."/>
            <person name="Squina F.M."/>
            <person name="Sun H."/>
            <person name="Susca A."/>
            <person name="Todd R.B."/>
            <person name="Tsang A."/>
            <person name="Unkles S.E."/>
            <person name="van de Wiele N."/>
            <person name="van Rossen-Uffink D."/>
            <person name="Oliveira J.V."/>
            <person name="Vesth T.C."/>
            <person name="Visser J."/>
            <person name="Yu J.-H."/>
            <person name="Zhou M."/>
            <person name="Andersen M.R."/>
            <person name="Archer D.B."/>
            <person name="Baker S.E."/>
            <person name="Benoit I."/>
            <person name="Brakhage A.A."/>
            <person name="Braus G.H."/>
            <person name="Fischer R."/>
            <person name="Frisvad J.C."/>
            <person name="Goldman G.H."/>
            <person name="Houbraken J."/>
            <person name="Oakley B."/>
            <person name="Pocsi I."/>
            <person name="Scazzocchio C."/>
            <person name="Seiboth B."/>
            <person name="vanKuyk P.A."/>
            <person name="Wortman J."/>
            <person name="Dyer P.S."/>
            <person name="Grigoriev I.V."/>
        </authorList>
    </citation>
    <scope>NUCLEOTIDE SEQUENCE [LARGE SCALE GENOMIC DNA]</scope>
    <source>
        <strain evidence="2">CBS 593.65</strain>
    </source>
</reference>
<dbReference type="STRING" id="1036612.A0A1L9T228"/>
<gene>
    <name evidence="1" type="ORF">ASPSYDRAFT_82400</name>
</gene>
<dbReference type="OrthoDB" id="3350591at2759"/>
<dbReference type="PANTHER" id="PTHR38797">
    <property type="entry name" value="NUCLEAR PORE COMPLEX PROTEIN NUP85-RELATED"/>
    <property type="match status" value="1"/>
</dbReference>
<dbReference type="PANTHER" id="PTHR38797:SF4">
    <property type="entry name" value="NUCLEAR PORE COMPLEX PROTEIN NUP85"/>
    <property type="match status" value="1"/>
</dbReference>
<keyword evidence="2" id="KW-1185">Reference proteome</keyword>
<dbReference type="Proteomes" id="UP000184356">
    <property type="component" value="Unassembled WGS sequence"/>
</dbReference>
<evidence type="ECO:0000313" key="2">
    <source>
        <dbReference type="Proteomes" id="UP000184356"/>
    </source>
</evidence>
<name>A0A1L9T228_9EURO</name>
<sequence>MDPLYLNQLPIRTEGSDYDLRPHLAVLHDPVTGKIHSPEAAAKLASAALALDASLEAQLGQLWHQIFKIAYNNPEHQDKLVSILVDMSHLPDVMTPGDNGQDGPLILHDMQVWRDMPLLGWEIRRHWDECIPLPGSDTVKREAAILKTINVNCFVALLVATDEPVFMADSWFALVTLRIALETPWVLGAEIYEWDDEYESGRLIGAPGRGEPLWKGKRGFSKNRWTLWRRRFGETAKKKDEPEHVKRVVREAELMMKEIEAGDVE</sequence>
<dbReference type="VEuPathDB" id="FungiDB:ASPSYDRAFT_82400"/>
<protein>
    <submittedName>
        <fullName evidence="1">Uncharacterized protein</fullName>
    </submittedName>
</protein>
<dbReference type="RefSeq" id="XP_040697292.1">
    <property type="nucleotide sequence ID" value="XM_040851148.1"/>
</dbReference>